<proteinExistence type="predicted"/>
<gene>
    <name evidence="2" type="ORF">SAMN02745131_01479</name>
</gene>
<protein>
    <recommendedName>
        <fullName evidence="4">Lipoprotein</fullName>
    </recommendedName>
</protein>
<sequence length="223" mass="24916">MRTVSLFIFPAIFLLLSCGNNASTVPEETEDTVETSVSINVRLQEHFPKLFAFYQQQDASFPKAGFEGGELERKDSLISTPIDTAQLRPFHSYLVFNDDSTKAIDFVSYNYVLVNKNGQTKLEQGGPDAEVALLDFKNNSRKRILFLGSSATILNSDWDGNEVLIAGAEDLGEEKVKPTFWIYDTGTGTMEIYNYNAPLKADIKNYTEQLLNIKTVAKTSPSF</sequence>
<evidence type="ECO:0000256" key="1">
    <source>
        <dbReference type="SAM" id="SignalP"/>
    </source>
</evidence>
<feature type="signal peptide" evidence="1">
    <location>
        <begin position="1"/>
        <end position="22"/>
    </location>
</feature>
<dbReference type="STRING" id="1121884.SAMN02745131_01479"/>
<keyword evidence="3" id="KW-1185">Reference proteome</keyword>
<dbReference type="OrthoDB" id="660180at2"/>
<evidence type="ECO:0000313" key="2">
    <source>
        <dbReference type="EMBL" id="SHE96839.1"/>
    </source>
</evidence>
<dbReference type="AlphaFoldDB" id="A0A1M4XTK9"/>
<dbReference type="Proteomes" id="UP000184048">
    <property type="component" value="Unassembled WGS sequence"/>
</dbReference>
<accession>A0A1M4XTK9</accession>
<name>A0A1M4XTK9_9BACT</name>
<evidence type="ECO:0000313" key="3">
    <source>
        <dbReference type="Proteomes" id="UP000184048"/>
    </source>
</evidence>
<organism evidence="2 3">
    <name type="scientific">Flavisolibacter ginsengisoli DSM 18119</name>
    <dbReference type="NCBI Taxonomy" id="1121884"/>
    <lineage>
        <taxon>Bacteria</taxon>
        <taxon>Pseudomonadati</taxon>
        <taxon>Bacteroidota</taxon>
        <taxon>Chitinophagia</taxon>
        <taxon>Chitinophagales</taxon>
        <taxon>Chitinophagaceae</taxon>
        <taxon>Flavisolibacter</taxon>
    </lineage>
</organism>
<dbReference type="RefSeq" id="WP_072834701.1">
    <property type="nucleotide sequence ID" value="NZ_FQUU01000005.1"/>
</dbReference>
<dbReference type="EMBL" id="FQUU01000005">
    <property type="protein sequence ID" value="SHE96839.1"/>
    <property type="molecule type" value="Genomic_DNA"/>
</dbReference>
<keyword evidence="1" id="KW-0732">Signal</keyword>
<evidence type="ECO:0008006" key="4">
    <source>
        <dbReference type="Google" id="ProtNLM"/>
    </source>
</evidence>
<feature type="chain" id="PRO_5012070076" description="Lipoprotein" evidence="1">
    <location>
        <begin position="23"/>
        <end position="223"/>
    </location>
</feature>
<reference evidence="2 3" key="1">
    <citation type="submission" date="2016-11" db="EMBL/GenBank/DDBJ databases">
        <authorList>
            <person name="Jaros S."/>
            <person name="Januszkiewicz K."/>
            <person name="Wedrychowicz H."/>
        </authorList>
    </citation>
    <scope>NUCLEOTIDE SEQUENCE [LARGE SCALE GENOMIC DNA]</scope>
    <source>
        <strain evidence="2 3">DSM 18119</strain>
    </source>
</reference>
<dbReference type="PROSITE" id="PS51257">
    <property type="entry name" value="PROKAR_LIPOPROTEIN"/>
    <property type="match status" value="1"/>
</dbReference>